<dbReference type="Proteomes" id="UP000317318">
    <property type="component" value="Chromosome"/>
</dbReference>
<protein>
    <submittedName>
        <fullName evidence="1">Uncharacterized protein</fullName>
    </submittedName>
</protein>
<gene>
    <name evidence="1" type="ORF">Pan189_34320</name>
</gene>
<dbReference type="EMBL" id="CP036268">
    <property type="protein sequence ID" value="QDT39031.1"/>
    <property type="molecule type" value="Genomic_DNA"/>
</dbReference>
<dbReference type="RefSeq" id="WP_145365168.1">
    <property type="nucleotide sequence ID" value="NZ_CP036268.1"/>
</dbReference>
<dbReference type="KEGG" id="svp:Pan189_34320"/>
<dbReference type="AlphaFoldDB" id="A0A517R567"/>
<sequence length="162" mass="17435">MNCSNCAAPLEYRSEINGFECRFCGSLQFTGSLEDGPDGIVPLGAATDYNCPRGCGTLSCGSIDEIKIVYCEECRGIGCDRAAFAHLVQSRRAAWSGGDTIPSPIDRDSLSERRPCPRCALTMEVHPYHGPGNAVIDSCGRCDLVWLDSGEVSAIERAPGRR</sequence>
<keyword evidence="2" id="KW-1185">Reference proteome</keyword>
<evidence type="ECO:0000313" key="2">
    <source>
        <dbReference type="Proteomes" id="UP000317318"/>
    </source>
</evidence>
<dbReference type="OrthoDB" id="286022at2"/>
<name>A0A517R567_9PLAN</name>
<reference evidence="1 2" key="1">
    <citation type="submission" date="2019-02" db="EMBL/GenBank/DDBJ databases">
        <title>Deep-cultivation of Planctomycetes and their phenomic and genomic characterization uncovers novel biology.</title>
        <authorList>
            <person name="Wiegand S."/>
            <person name="Jogler M."/>
            <person name="Boedeker C."/>
            <person name="Pinto D."/>
            <person name="Vollmers J."/>
            <person name="Rivas-Marin E."/>
            <person name="Kohn T."/>
            <person name="Peeters S.H."/>
            <person name="Heuer A."/>
            <person name="Rast P."/>
            <person name="Oberbeckmann S."/>
            <person name="Bunk B."/>
            <person name="Jeske O."/>
            <person name="Meyerdierks A."/>
            <person name="Storesund J.E."/>
            <person name="Kallscheuer N."/>
            <person name="Luecker S."/>
            <person name="Lage O.M."/>
            <person name="Pohl T."/>
            <person name="Merkel B.J."/>
            <person name="Hornburger P."/>
            <person name="Mueller R.-W."/>
            <person name="Bruemmer F."/>
            <person name="Labrenz M."/>
            <person name="Spormann A.M."/>
            <person name="Op den Camp H."/>
            <person name="Overmann J."/>
            <person name="Amann R."/>
            <person name="Jetten M.S.M."/>
            <person name="Mascher T."/>
            <person name="Medema M.H."/>
            <person name="Devos D.P."/>
            <person name="Kaster A.-K."/>
            <person name="Ovreas L."/>
            <person name="Rohde M."/>
            <person name="Galperin M.Y."/>
            <person name="Jogler C."/>
        </authorList>
    </citation>
    <scope>NUCLEOTIDE SEQUENCE [LARGE SCALE GENOMIC DNA]</scope>
    <source>
        <strain evidence="1 2">Pan189</strain>
    </source>
</reference>
<accession>A0A517R567</accession>
<organism evidence="1 2">
    <name type="scientific">Stratiformator vulcanicus</name>
    <dbReference type="NCBI Taxonomy" id="2527980"/>
    <lineage>
        <taxon>Bacteria</taxon>
        <taxon>Pseudomonadati</taxon>
        <taxon>Planctomycetota</taxon>
        <taxon>Planctomycetia</taxon>
        <taxon>Planctomycetales</taxon>
        <taxon>Planctomycetaceae</taxon>
        <taxon>Stratiformator</taxon>
    </lineage>
</organism>
<evidence type="ECO:0000313" key="1">
    <source>
        <dbReference type="EMBL" id="QDT39031.1"/>
    </source>
</evidence>
<proteinExistence type="predicted"/>